<sequence>MSTLLPFLNKKLSDTPEKKEHDNMRQGLVVLLGTLGMYLETQVLQIFQKLISTLSIPSKEKLLHIMEASNNYGERRDAAYSIAAIICGLRVYIIVEMQLLKRVEKMITSKSNVNHKESALLVSYGIYL</sequence>
<evidence type="ECO:0000313" key="2">
    <source>
        <dbReference type="WBParaSite" id="ES5_v2.g660.t1"/>
    </source>
</evidence>
<proteinExistence type="predicted"/>
<protein>
    <submittedName>
        <fullName evidence="2">Uncharacterized protein</fullName>
    </submittedName>
</protein>
<reference evidence="2" key="1">
    <citation type="submission" date="2022-11" db="UniProtKB">
        <authorList>
            <consortium name="WormBaseParasite"/>
        </authorList>
    </citation>
    <scope>IDENTIFICATION</scope>
</reference>
<dbReference type="Proteomes" id="UP000887579">
    <property type="component" value="Unplaced"/>
</dbReference>
<evidence type="ECO:0000313" key="1">
    <source>
        <dbReference type="Proteomes" id="UP000887579"/>
    </source>
</evidence>
<organism evidence="1 2">
    <name type="scientific">Panagrolaimus sp. ES5</name>
    <dbReference type="NCBI Taxonomy" id="591445"/>
    <lineage>
        <taxon>Eukaryota</taxon>
        <taxon>Metazoa</taxon>
        <taxon>Ecdysozoa</taxon>
        <taxon>Nematoda</taxon>
        <taxon>Chromadorea</taxon>
        <taxon>Rhabditida</taxon>
        <taxon>Tylenchina</taxon>
        <taxon>Panagrolaimomorpha</taxon>
        <taxon>Panagrolaimoidea</taxon>
        <taxon>Panagrolaimidae</taxon>
        <taxon>Panagrolaimus</taxon>
    </lineage>
</organism>
<name>A0AC34GPV3_9BILA</name>
<dbReference type="WBParaSite" id="ES5_v2.g660.t1">
    <property type="protein sequence ID" value="ES5_v2.g660.t1"/>
    <property type="gene ID" value="ES5_v2.g660"/>
</dbReference>
<accession>A0AC34GPV3</accession>